<organism evidence="4 5">
    <name type="scientific">Pycnoporus cinnabarinus</name>
    <name type="common">Cinnabar-red polypore</name>
    <name type="synonym">Trametes cinnabarina</name>
    <dbReference type="NCBI Taxonomy" id="5643"/>
    <lineage>
        <taxon>Eukaryota</taxon>
        <taxon>Fungi</taxon>
        <taxon>Dikarya</taxon>
        <taxon>Basidiomycota</taxon>
        <taxon>Agaricomycotina</taxon>
        <taxon>Agaricomycetes</taxon>
        <taxon>Polyporales</taxon>
        <taxon>Polyporaceae</taxon>
        <taxon>Trametes</taxon>
    </lineage>
</organism>
<dbReference type="PANTHER" id="PTHR46771">
    <property type="entry name" value="DETERIN"/>
    <property type="match status" value="1"/>
</dbReference>
<evidence type="ECO:0000313" key="4">
    <source>
        <dbReference type="EMBL" id="CDO70628.1"/>
    </source>
</evidence>
<feature type="region of interest" description="Disordered" evidence="3">
    <location>
        <begin position="208"/>
        <end position="694"/>
    </location>
</feature>
<feature type="compositionally biased region" description="Low complexity" evidence="3">
    <location>
        <begin position="386"/>
        <end position="406"/>
    </location>
</feature>
<dbReference type="PROSITE" id="PS50143">
    <property type="entry name" value="BIR_REPEAT_2"/>
    <property type="match status" value="2"/>
</dbReference>
<feature type="region of interest" description="Disordered" evidence="3">
    <location>
        <begin position="1"/>
        <end position="39"/>
    </location>
</feature>
<feature type="compositionally biased region" description="Low complexity" evidence="3">
    <location>
        <begin position="220"/>
        <end position="231"/>
    </location>
</feature>
<dbReference type="HOGENOM" id="CLU_016657_0_0_1"/>
<accession>A0A060SE09</accession>
<dbReference type="PANTHER" id="PTHR46771:SF5">
    <property type="entry name" value="DETERIN"/>
    <property type="match status" value="1"/>
</dbReference>
<evidence type="ECO:0000256" key="2">
    <source>
        <dbReference type="ARBA" id="ARBA00022833"/>
    </source>
</evidence>
<dbReference type="Pfam" id="PF00653">
    <property type="entry name" value="BIR"/>
    <property type="match status" value="2"/>
</dbReference>
<protein>
    <recommendedName>
        <fullName evidence="6">BIR-domain-containing protein</fullName>
    </recommendedName>
</protein>
<gene>
    <name evidence="4" type="ORF">BN946_scf184748.g26</name>
</gene>
<dbReference type="EMBL" id="CCBP010000088">
    <property type="protein sequence ID" value="CDO70628.1"/>
    <property type="molecule type" value="Genomic_DNA"/>
</dbReference>
<dbReference type="AlphaFoldDB" id="A0A060SE09"/>
<feature type="compositionally biased region" description="Basic residues" evidence="3">
    <location>
        <begin position="323"/>
        <end position="335"/>
    </location>
</feature>
<dbReference type="CDD" id="cd00022">
    <property type="entry name" value="BIR"/>
    <property type="match status" value="2"/>
</dbReference>
<feature type="compositionally biased region" description="Basic and acidic residues" evidence="3">
    <location>
        <begin position="576"/>
        <end position="603"/>
    </location>
</feature>
<evidence type="ECO:0008006" key="6">
    <source>
        <dbReference type="Google" id="ProtNLM"/>
    </source>
</evidence>
<feature type="compositionally biased region" description="Basic residues" evidence="3">
    <location>
        <begin position="446"/>
        <end position="459"/>
    </location>
</feature>
<dbReference type="OrthoDB" id="2196114at2759"/>
<keyword evidence="2" id="KW-0862">Zinc</keyword>
<dbReference type="SUPFAM" id="SSF57924">
    <property type="entry name" value="Inhibitor of apoptosis (IAP) repeat"/>
    <property type="match status" value="2"/>
</dbReference>
<reference evidence="4" key="1">
    <citation type="submission" date="2014-01" db="EMBL/GenBank/DDBJ databases">
        <title>The genome of the white-rot fungus Pycnoporus cinnabarinus: a basidiomycete model with a versatile arsenal for lignocellulosic biomass breakdown.</title>
        <authorList>
            <person name="Levasseur A."/>
            <person name="Lomascolo A."/>
            <person name="Ruiz-Duenas F.J."/>
            <person name="Uzan E."/>
            <person name="Piumi F."/>
            <person name="Kues U."/>
            <person name="Ram A.F.J."/>
            <person name="Murat C."/>
            <person name="Haon M."/>
            <person name="Benoit I."/>
            <person name="Arfi Y."/>
            <person name="Chevret D."/>
            <person name="Drula E."/>
            <person name="Kwon M.J."/>
            <person name="Gouret P."/>
            <person name="Lesage-Meessen L."/>
            <person name="Lombard V."/>
            <person name="Mariette J."/>
            <person name="Noirot C."/>
            <person name="Park J."/>
            <person name="Patyshakuliyeva A."/>
            <person name="Wieneger R.A.B."/>
            <person name="Wosten H.A.B."/>
            <person name="Martin F."/>
            <person name="Coutinho P.M."/>
            <person name="de Vries R."/>
            <person name="Martinez A.T."/>
            <person name="Klopp C."/>
            <person name="Pontarotti P."/>
            <person name="Henrissat B."/>
            <person name="Record E."/>
        </authorList>
    </citation>
    <scope>NUCLEOTIDE SEQUENCE [LARGE SCALE GENOMIC DNA]</scope>
    <source>
        <strain evidence="4">BRFM137</strain>
    </source>
</reference>
<evidence type="ECO:0000256" key="3">
    <source>
        <dbReference type="SAM" id="MobiDB-lite"/>
    </source>
</evidence>
<comment type="caution">
    <text evidence="4">The sequence shown here is derived from an EMBL/GenBank/DDBJ whole genome shotgun (WGS) entry which is preliminary data.</text>
</comment>
<feature type="region of interest" description="Disordered" evidence="3">
    <location>
        <begin position="713"/>
        <end position="786"/>
    </location>
</feature>
<proteinExistence type="predicted"/>
<name>A0A060SE09_PYCCI</name>
<feature type="compositionally biased region" description="Low complexity" evidence="3">
    <location>
        <begin position="253"/>
        <end position="267"/>
    </location>
</feature>
<dbReference type="GO" id="GO:0046872">
    <property type="term" value="F:metal ion binding"/>
    <property type="evidence" value="ECO:0007669"/>
    <property type="project" value="UniProtKB-KW"/>
</dbReference>
<dbReference type="InterPro" id="IPR001370">
    <property type="entry name" value="BIR_rpt"/>
</dbReference>
<evidence type="ECO:0000256" key="1">
    <source>
        <dbReference type="ARBA" id="ARBA00022723"/>
    </source>
</evidence>
<feature type="compositionally biased region" description="Low complexity" evidence="3">
    <location>
        <begin position="273"/>
        <end position="286"/>
    </location>
</feature>
<sequence length="864" mass="92941">MEYFQARLDSFSSFSKSKRTKASSSKQASRWPHPPTWKATPNSLAEAGFYYTPGPEDPDNVTCFMCKKSLGSWEPEDDPFEIHYAKCGSVCAWAALRCQKPRGNGRYDFSDPARHPTSKAMEKARLDTFSLAEWPHDGINGHGANSRALAKAGFVWSAAEPGDDTVICLYCNLSLSGWDADDDPYQEHLKRDKKNKTPCAFLKAYAEQSLSKSTTKRPTSRSASKVSRSASQTNRDTDAEAMDESGDELAAVPSSGTAPSRASSGRASKSRSSRASSAPAKTPGSRRSTRGTGGKTSESRFTASSELEETDVGSESETGSRASKPKRKAATRSKSRVSAIAEEEDEEPIRSAQPEDDLKMQENSQEEEVPAKEKRKRGRPPKNATASKSGPSGKSKAAAPQVSQVDVESEVEAPPPAAAPKKAHTRTRSKAILDSETEGVAPSSSKHTHTRTKSSSKTKVKQEENVEAIPPAPAPKRKGKQKASPAIVDDEDAGDPPPVPPKSKHMGSAVPRPEADNEQDVRMQPDHSPSLHYNAPVRGSHPKGGSPSPHGPRAASKRTPSLSDDAGYATAEPPADPDRMQVDGDRALRPPMEESRAASRDGNKTASRPTASERIGDDGQAKRPSPALHGHAHGSSASTSRASSTRPLGRASSQKLVSQDPLKVIEIDSDAEDDAQIKPKSTGRAASAGVAKKADIKAGKKLQVEVAIPLKARHHHQGDGEDIPMHDAPPTEPVQVTVARSPTPPRVVVKSEVPGTPMSAIHRSAPVSPARPHDDEVEGANDDVDVSAPAVTASASPRTYHPVLARVPLERLTSLTEEEANMTLEQYIRREMEVQYAQFKADAERRIEEFKQRAAEARKLIETS</sequence>
<dbReference type="Proteomes" id="UP000029665">
    <property type="component" value="Unassembled WGS sequence"/>
</dbReference>
<dbReference type="InterPro" id="IPR051190">
    <property type="entry name" value="Baculoviral_IAP"/>
</dbReference>
<evidence type="ECO:0000313" key="5">
    <source>
        <dbReference type="Proteomes" id="UP000029665"/>
    </source>
</evidence>
<dbReference type="STRING" id="5643.A0A060SE09"/>
<feature type="compositionally biased region" description="Basic and acidic residues" evidence="3">
    <location>
        <begin position="513"/>
        <end position="525"/>
    </location>
</feature>
<keyword evidence="1" id="KW-0479">Metal-binding</keyword>
<dbReference type="OMA" id="DEHYNRS"/>
<feature type="compositionally biased region" description="Low complexity" evidence="3">
    <location>
        <begin position="625"/>
        <end position="648"/>
    </location>
</feature>
<dbReference type="Gene3D" id="1.10.1170.10">
    <property type="entry name" value="Inhibitor Of Apoptosis Protein (2mihbC-IAP-1), Chain A"/>
    <property type="match status" value="2"/>
</dbReference>
<feature type="compositionally biased region" description="Low complexity" evidence="3">
    <location>
        <begin position="543"/>
        <end position="552"/>
    </location>
</feature>
<feature type="compositionally biased region" description="Acidic residues" evidence="3">
    <location>
        <begin position="775"/>
        <end position="785"/>
    </location>
</feature>
<dbReference type="SMART" id="SM00238">
    <property type="entry name" value="BIR"/>
    <property type="match status" value="2"/>
</dbReference>
<keyword evidence="5" id="KW-1185">Reference proteome</keyword>